<feature type="domain" description="ABC transporter" evidence="10">
    <location>
        <begin position="360"/>
        <end position="595"/>
    </location>
</feature>
<organism evidence="12">
    <name type="scientific">Magnetospirillum gryphiswaldense</name>
    <dbReference type="NCBI Taxonomy" id="55518"/>
    <lineage>
        <taxon>Bacteria</taxon>
        <taxon>Pseudomonadati</taxon>
        <taxon>Pseudomonadota</taxon>
        <taxon>Alphaproteobacteria</taxon>
        <taxon>Rhodospirillales</taxon>
        <taxon>Rhodospirillaceae</taxon>
        <taxon>Magnetospirillum</taxon>
    </lineage>
</organism>
<dbReference type="PANTHER" id="PTHR24221">
    <property type="entry name" value="ATP-BINDING CASSETTE SUB-FAMILY B"/>
    <property type="match status" value="1"/>
</dbReference>
<gene>
    <name evidence="12" type="ORF">MGR_1539</name>
</gene>
<dbReference type="FunFam" id="3.40.50.300:FF:000299">
    <property type="entry name" value="ABC transporter ATP-binding protein/permease"/>
    <property type="match status" value="1"/>
</dbReference>
<dbReference type="SUPFAM" id="SSF52540">
    <property type="entry name" value="P-loop containing nucleoside triphosphate hydrolases"/>
    <property type="match status" value="1"/>
</dbReference>
<reference evidence="12" key="1">
    <citation type="journal article" date="2007" name="J. Bacteriol.">
        <title>Comparative genome analysis of four magnetotactic bacteria reveals a complex set of group-specific genes implicated in magnetosome biomineralization and function.</title>
        <authorList>
            <person name="Richter M."/>
            <person name="Kube M."/>
            <person name="Bazylinski D.A."/>
            <person name="Lombardot T."/>
            <person name="Gloeckner F.O."/>
            <person name="Reinhardt R."/>
            <person name="Schueler D."/>
        </authorList>
    </citation>
    <scope>NUCLEOTIDE SEQUENCE</scope>
    <source>
        <strain evidence="12">MSR-1</strain>
    </source>
</reference>
<dbReference type="InterPro" id="IPR036640">
    <property type="entry name" value="ABC1_TM_sf"/>
</dbReference>
<protein>
    <submittedName>
        <fullName evidence="12">ATPas</fullName>
    </submittedName>
</protein>
<evidence type="ECO:0000256" key="4">
    <source>
        <dbReference type="ARBA" id="ARBA00022692"/>
    </source>
</evidence>
<feature type="transmembrane region" description="Helical" evidence="9">
    <location>
        <begin position="276"/>
        <end position="295"/>
    </location>
</feature>
<dbReference type="PROSITE" id="PS00211">
    <property type="entry name" value="ABC_TRANSPORTER_1"/>
    <property type="match status" value="1"/>
</dbReference>
<dbReference type="GO" id="GO:0005886">
    <property type="term" value="C:plasma membrane"/>
    <property type="evidence" value="ECO:0007669"/>
    <property type="project" value="UniProtKB-SubCell"/>
</dbReference>
<keyword evidence="3" id="KW-1003">Cell membrane</keyword>
<keyword evidence="6" id="KW-0067">ATP-binding</keyword>
<dbReference type="GO" id="GO:0140359">
    <property type="term" value="F:ABC-type transporter activity"/>
    <property type="evidence" value="ECO:0007669"/>
    <property type="project" value="InterPro"/>
</dbReference>
<dbReference type="PANTHER" id="PTHR24221:SF654">
    <property type="entry name" value="ATP-BINDING CASSETTE SUB-FAMILY B MEMBER 6"/>
    <property type="match status" value="1"/>
</dbReference>
<dbReference type="InterPro" id="IPR011527">
    <property type="entry name" value="ABC1_TM_dom"/>
</dbReference>
<evidence type="ECO:0000256" key="6">
    <source>
        <dbReference type="ARBA" id="ARBA00022840"/>
    </source>
</evidence>
<accession>A4TZ25</accession>
<dbReference type="InterPro" id="IPR003593">
    <property type="entry name" value="AAA+_ATPase"/>
</dbReference>
<proteinExistence type="predicted"/>
<dbReference type="AlphaFoldDB" id="A4TZ25"/>
<evidence type="ECO:0000259" key="11">
    <source>
        <dbReference type="PROSITE" id="PS50929"/>
    </source>
</evidence>
<dbReference type="InterPro" id="IPR003439">
    <property type="entry name" value="ABC_transporter-like_ATP-bd"/>
</dbReference>
<evidence type="ECO:0000256" key="1">
    <source>
        <dbReference type="ARBA" id="ARBA00004651"/>
    </source>
</evidence>
<keyword evidence="8 9" id="KW-0472">Membrane</keyword>
<evidence type="ECO:0000256" key="7">
    <source>
        <dbReference type="ARBA" id="ARBA00022989"/>
    </source>
</evidence>
<dbReference type="PROSITE" id="PS50893">
    <property type="entry name" value="ABC_TRANSPORTER_2"/>
    <property type="match status" value="1"/>
</dbReference>
<keyword evidence="5" id="KW-0547">Nucleotide-binding</keyword>
<dbReference type="Gene3D" id="1.20.1560.10">
    <property type="entry name" value="ABC transporter type 1, transmembrane domain"/>
    <property type="match status" value="1"/>
</dbReference>
<feature type="transmembrane region" description="Helical" evidence="9">
    <location>
        <begin position="188"/>
        <end position="205"/>
    </location>
</feature>
<evidence type="ECO:0000256" key="8">
    <source>
        <dbReference type="ARBA" id="ARBA00023136"/>
    </source>
</evidence>
<evidence type="ECO:0000256" key="5">
    <source>
        <dbReference type="ARBA" id="ARBA00022741"/>
    </source>
</evidence>
<evidence type="ECO:0000259" key="10">
    <source>
        <dbReference type="PROSITE" id="PS50893"/>
    </source>
</evidence>
<name>A4TZ25_9PROT</name>
<dbReference type="GO" id="GO:0034040">
    <property type="term" value="F:ATPase-coupled lipid transmembrane transporter activity"/>
    <property type="evidence" value="ECO:0007669"/>
    <property type="project" value="TreeGrafter"/>
</dbReference>
<dbReference type="InterPro" id="IPR017871">
    <property type="entry name" value="ABC_transporter-like_CS"/>
</dbReference>
<evidence type="ECO:0000313" key="12">
    <source>
        <dbReference type="EMBL" id="CAM75882.1"/>
    </source>
</evidence>
<feature type="transmembrane region" description="Helical" evidence="9">
    <location>
        <begin position="161"/>
        <end position="182"/>
    </location>
</feature>
<dbReference type="Pfam" id="PF00005">
    <property type="entry name" value="ABC_tran"/>
    <property type="match status" value="1"/>
</dbReference>
<feature type="transmembrane region" description="Helical" evidence="9">
    <location>
        <begin position="82"/>
        <end position="101"/>
    </location>
</feature>
<keyword evidence="4 9" id="KW-0812">Transmembrane</keyword>
<evidence type="ECO:0000256" key="2">
    <source>
        <dbReference type="ARBA" id="ARBA00022448"/>
    </source>
</evidence>
<feature type="domain" description="ABC transmembrane type-1" evidence="11">
    <location>
        <begin position="36"/>
        <end position="326"/>
    </location>
</feature>
<dbReference type="SMART" id="SM00382">
    <property type="entry name" value="AAA"/>
    <property type="match status" value="1"/>
</dbReference>
<dbReference type="SUPFAM" id="SSF90123">
    <property type="entry name" value="ABC transporter transmembrane region"/>
    <property type="match status" value="1"/>
</dbReference>
<evidence type="ECO:0000256" key="3">
    <source>
        <dbReference type="ARBA" id="ARBA00022475"/>
    </source>
</evidence>
<dbReference type="Pfam" id="PF00664">
    <property type="entry name" value="ABC_membrane"/>
    <property type="match status" value="1"/>
</dbReference>
<comment type="subcellular location">
    <subcellularLocation>
        <location evidence="1">Cell membrane</location>
        <topology evidence="1">Multi-pass membrane protein</topology>
    </subcellularLocation>
</comment>
<dbReference type="InterPro" id="IPR039421">
    <property type="entry name" value="Type_1_exporter"/>
</dbReference>
<dbReference type="GO" id="GO:0016887">
    <property type="term" value="F:ATP hydrolysis activity"/>
    <property type="evidence" value="ECO:0007669"/>
    <property type="project" value="InterPro"/>
</dbReference>
<sequence>MMETEPSHPDVGFKQIFSLLRALLVEMTEFGGRRLWIGILLAVISATLEGVGLVLLLPMLAAVGATGSESITPLLSRLSDDLGLTGLLVLWTLVVLALAGFSARREMTMNRLNQHFIGHLRQRLHLALLGMEWSAFQQLRSADAVATLTGGAVRVGQGATFIIQLITLTLLVVVHVSVAAFLSLNVTLLAAAIGIGVVAVQAPQLRHMMRRGRGVEKDLRNIHATITEHLTMMKHAKSHNAEATFAKAFGLEVNALATAIAVVANKQINVRFRQKILAAVILALVVWIAITKFDITGAPLLLLIAVFARLLPTIGQTLYAALRVVEALPAYGEIQTLLRHCAQNAATPAMAGTPIPTGMLRLQGVSYTWPGRTQPALAGIDLDIPTNRTTALIGPSGAGKSTLADLCLGLLSPSHGSVSVGGIALTGPHAPAWRQRVAIVSQDVVMFHDTVRRNLSWANPDASEAELWQVLTLAAADTMVRNLPQGLDSVLGDRGTRLSGGERQRLALARALLRQPVFLVLDEATSHLDHEHEQLIQEALHRLHGRITVLVIAHRLGTIRHADAIAVIDNGRLREYGTWDELNASGGFVAAARLDVQGDLIIG</sequence>
<dbReference type="EMBL" id="CU459003">
    <property type="protein sequence ID" value="CAM75882.1"/>
    <property type="molecule type" value="Genomic_DNA"/>
</dbReference>
<keyword evidence="2" id="KW-0813">Transport</keyword>
<dbReference type="PROSITE" id="PS50929">
    <property type="entry name" value="ABC_TM1F"/>
    <property type="match status" value="1"/>
</dbReference>
<keyword evidence="7 9" id="KW-1133">Transmembrane helix</keyword>
<dbReference type="InterPro" id="IPR027417">
    <property type="entry name" value="P-loop_NTPase"/>
</dbReference>
<evidence type="ECO:0000256" key="9">
    <source>
        <dbReference type="SAM" id="Phobius"/>
    </source>
</evidence>
<feature type="transmembrane region" description="Helical" evidence="9">
    <location>
        <begin position="35"/>
        <end position="62"/>
    </location>
</feature>
<dbReference type="Gene3D" id="3.40.50.300">
    <property type="entry name" value="P-loop containing nucleotide triphosphate hydrolases"/>
    <property type="match status" value="1"/>
</dbReference>
<dbReference type="GO" id="GO:0005524">
    <property type="term" value="F:ATP binding"/>
    <property type="evidence" value="ECO:0007669"/>
    <property type="project" value="UniProtKB-KW"/>
</dbReference>